<gene>
    <name evidence="3" type="ORF">SAMN05216246_10127</name>
</gene>
<evidence type="ECO:0000256" key="2">
    <source>
        <dbReference type="SAM" id="Phobius"/>
    </source>
</evidence>
<name>A0ABY1HXU5_9ACTO</name>
<sequence>MSTGPYDPNIQYDAAPASPTGPSTPMGAPAGGPPAYGMGGQYPAPGQAPPTPPSTKRKGIIALIAGLAVLSLLVTGGILAAYKDSGDSSDSAAGGSSASTGADSSGGKLGDKASKAAVGDCIDSLTSPSATIVACDDAGAAFKVVAASTTKEACATTPGGDYFDDSTCYNDLSTGIPVEESVNDAKAGDCVAADDTDSSNPSVRKTDCSTTGALRVEGTLPGVSGVPTIAIPTIDVSNPGPAPTLEDVRTQYIIDQCVAAGSTGTTAVYSWNLGGTSLTGFQTDTPSSYDAVLCLSQGA</sequence>
<keyword evidence="2" id="KW-0812">Transmembrane</keyword>
<feature type="transmembrane region" description="Helical" evidence="2">
    <location>
        <begin position="60"/>
        <end position="82"/>
    </location>
</feature>
<reference evidence="3 4" key="1">
    <citation type="submission" date="2016-11" db="EMBL/GenBank/DDBJ databases">
        <authorList>
            <person name="Varghese N."/>
            <person name="Submissions S."/>
        </authorList>
    </citation>
    <scope>NUCLEOTIDE SEQUENCE [LARGE SCALE GENOMIC DNA]</scope>
    <source>
        <strain evidence="3 4">PA</strain>
    </source>
</reference>
<feature type="region of interest" description="Disordered" evidence="1">
    <location>
        <begin position="85"/>
        <end position="109"/>
    </location>
</feature>
<accession>A0ABY1HXU5</accession>
<keyword evidence="2" id="KW-0472">Membrane</keyword>
<protein>
    <recommendedName>
        <fullName evidence="5">Ig-like domain-containing protein</fullName>
    </recommendedName>
</protein>
<proteinExistence type="predicted"/>
<dbReference type="Proteomes" id="UP000184390">
    <property type="component" value="Unassembled WGS sequence"/>
</dbReference>
<feature type="compositionally biased region" description="Low complexity" evidence="1">
    <location>
        <begin position="14"/>
        <end position="45"/>
    </location>
</feature>
<evidence type="ECO:0008006" key="5">
    <source>
        <dbReference type="Google" id="ProtNLM"/>
    </source>
</evidence>
<dbReference type="RefSeq" id="WP_073451004.1">
    <property type="nucleotide sequence ID" value="NZ_BDIO01000004.1"/>
</dbReference>
<feature type="compositionally biased region" description="Low complexity" evidence="1">
    <location>
        <begin position="88"/>
        <end position="106"/>
    </location>
</feature>
<comment type="caution">
    <text evidence="3">The sequence shown here is derived from an EMBL/GenBank/DDBJ whole genome shotgun (WGS) entry which is preliminary data.</text>
</comment>
<keyword evidence="2" id="KW-1133">Transmembrane helix</keyword>
<evidence type="ECO:0000256" key="1">
    <source>
        <dbReference type="SAM" id="MobiDB-lite"/>
    </source>
</evidence>
<keyword evidence="4" id="KW-1185">Reference proteome</keyword>
<feature type="region of interest" description="Disordered" evidence="1">
    <location>
        <begin position="1"/>
        <end position="55"/>
    </location>
</feature>
<evidence type="ECO:0000313" key="4">
    <source>
        <dbReference type="Proteomes" id="UP000184390"/>
    </source>
</evidence>
<dbReference type="EMBL" id="FQYL01000001">
    <property type="protein sequence ID" value="SHI28678.1"/>
    <property type="molecule type" value="Genomic_DNA"/>
</dbReference>
<evidence type="ECO:0000313" key="3">
    <source>
        <dbReference type="EMBL" id="SHI28678.1"/>
    </source>
</evidence>
<organism evidence="3 4">
    <name type="scientific">Actinomyces denticolens</name>
    <dbReference type="NCBI Taxonomy" id="52767"/>
    <lineage>
        <taxon>Bacteria</taxon>
        <taxon>Bacillati</taxon>
        <taxon>Actinomycetota</taxon>
        <taxon>Actinomycetes</taxon>
        <taxon>Actinomycetales</taxon>
        <taxon>Actinomycetaceae</taxon>
        <taxon>Actinomyces</taxon>
    </lineage>
</organism>